<dbReference type="PRINTS" id="PR00502">
    <property type="entry name" value="NUDIXFAMILY"/>
</dbReference>
<gene>
    <name evidence="6" type="ORF">GXN76_07905</name>
</gene>
<evidence type="ECO:0000256" key="4">
    <source>
        <dbReference type="RuleBase" id="RU003476"/>
    </source>
</evidence>
<evidence type="ECO:0000256" key="3">
    <source>
        <dbReference type="ARBA" id="ARBA00022842"/>
    </source>
</evidence>
<dbReference type="KEGG" id="kpul:GXN76_07905"/>
<dbReference type="EMBL" id="CP048104">
    <property type="protein sequence ID" value="QKG84410.1"/>
    <property type="molecule type" value="Genomic_DNA"/>
</dbReference>
<dbReference type="InterPro" id="IPR000086">
    <property type="entry name" value="NUDIX_hydrolase_dom"/>
</dbReference>
<dbReference type="InterPro" id="IPR020476">
    <property type="entry name" value="Nudix_hydrolase"/>
</dbReference>
<dbReference type="Pfam" id="PF00293">
    <property type="entry name" value="NUDIX"/>
    <property type="match status" value="1"/>
</dbReference>
<dbReference type="GO" id="GO:0016787">
    <property type="term" value="F:hydrolase activity"/>
    <property type="evidence" value="ECO:0007669"/>
    <property type="project" value="UniProtKB-KW"/>
</dbReference>
<dbReference type="InterPro" id="IPR020084">
    <property type="entry name" value="NUDIX_hydrolase_CS"/>
</dbReference>
<evidence type="ECO:0000256" key="2">
    <source>
        <dbReference type="ARBA" id="ARBA00022801"/>
    </source>
</evidence>
<dbReference type="AlphaFoldDB" id="A0A7D4BJN2"/>
<comment type="cofactor">
    <cofactor evidence="1">
        <name>Mg(2+)</name>
        <dbReference type="ChEBI" id="CHEBI:18420"/>
    </cofactor>
</comment>
<feature type="domain" description="Nudix hydrolase" evidence="5">
    <location>
        <begin position="2"/>
        <end position="131"/>
    </location>
</feature>
<reference evidence="6 7" key="1">
    <citation type="submission" date="2020-01" db="EMBL/GenBank/DDBJ databases">
        <authorList>
            <person name="Gulvik C.A."/>
            <person name="Batra D.G."/>
        </authorList>
    </citation>
    <scope>NUCLEOTIDE SEQUENCE [LARGE SCALE GENOMIC DNA]</scope>
    <source>
        <strain evidence="6 7">W9323</strain>
    </source>
</reference>
<keyword evidence="3" id="KW-0460">Magnesium</keyword>
<evidence type="ECO:0000313" key="6">
    <source>
        <dbReference type="EMBL" id="QKG84410.1"/>
    </source>
</evidence>
<dbReference type="RefSeq" id="WP_173222075.1">
    <property type="nucleotide sequence ID" value="NZ_CP048104.1"/>
</dbReference>
<evidence type="ECO:0000256" key="1">
    <source>
        <dbReference type="ARBA" id="ARBA00001946"/>
    </source>
</evidence>
<sequence>MKRVDVVYVLIYDEETEKVLMVENRRGETSDFTLPGGGVENGETLEQAAIREVKEETGYHIEVGGIVAVREVFRSVKGHHAVFFTFLGKITGGEISLSRPDEIVDIQWVDLNTADRWMKVIPGGVSKLLQSRSSALYHFQGHV</sequence>
<organism evidence="6 7">
    <name type="scientific">Kroppenstedtia pulmonis</name>
    <dbReference type="NCBI Taxonomy" id="1380685"/>
    <lineage>
        <taxon>Bacteria</taxon>
        <taxon>Bacillati</taxon>
        <taxon>Bacillota</taxon>
        <taxon>Bacilli</taxon>
        <taxon>Bacillales</taxon>
        <taxon>Thermoactinomycetaceae</taxon>
        <taxon>Kroppenstedtia</taxon>
    </lineage>
</organism>
<name>A0A7D4BJN2_9BACL</name>
<keyword evidence="2 4" id="KW-0378">Hydrolase</keyword>
<dbReference type="PANTHER" id="PTHR43046:SF12">
    <property type="entry name" value="GDP-MANNOSE MANNOSYL HYDROLASE"/>
    <property type="match status" value="1"/>
</dbReference>
<accession>A0A7D4BJN2</accession>
<proteinExistence type="inferred from homology"/>
<evidence type="ECO:0000313" key="7">
    <source>
        <dbReference type="Proteomes" id="UP000503088"/>
    </source>
</evidence>
<dbReference type="PROSITE" id="PS51462">
    <property type="entry name" value="NUDIX"/>
    <property type="match status" value="1"/>
</dbReference>
<protein>
    <submittedName>
        <fullName evidence="6">NUDIX hydrolase</fullName>
    </submittedName>
</protein>
<evidence type="ECO:0000259" key="5">
    <source>
        <dbReference type="PROSITE" id="PS51462"/>
    </source>
</evidence>
<dbReference type="InterPro" id="IPR015797">
    <property type="entry name" value="NUDIX_hydrolase-like_dom_sf"/>
</dbReference>
<dbReference type="Proteomes" id="UP000503088">
    <property type="component" value="Chromosome"/>
</dbReference>
<dbReference type="Gene3D" id="3.90.79.10">
    <property type="entry name" value="Nucleoside Triphosphate Pyrophosphohydrolase"/>
    <property type="match status" value="1"/>
</dbReference>
<dbReference type="PROSITE" id="PS00893">
    <property type="entry name" value="NUDIX_BOX"/>
    <property type="match status" value="1"/>
</dbReference>
<comment type="similarity">
    <text evidence="4">Belongs to the Nudix hydrolase family.</text>
</comment>
<dbReference type="CDD" id="cd02883">
    <property type="entry name" value="NUDIX_Hydrolase"/>
    <property type="match status" value="1"/>
</dbReference>
<dbReference type="PANTHER" id="PTHR43046">
    <property type="entry name" value="GDP-MANNOSE MANNOSYL HYDROLASE"/>
    <property type="match status" value="1"/>
</dbReference>
<keyword evidence="7" id="KW-1185">Reference proteome</keyword>
<dbReference type="SUPFAM" id="SSF55811">
    <property type="entry name" value="Nudix"/>
    <property type="match status" value="1"/>
</dbReference>